<protein>
    <submittedName>
        <fullName evidence="1">Uncharacterized protein</fullName>
    </submittedName>
</protein>
<evidence type="ECO:0000313" key="2">
    <source>
        <dbReference type="Proteomes" id="UP000001058"/>
    </source>
</evidence>
<sequence length="177" mass="19034">MYGSQSIRTAQGTNQCIDVAGGLVVNGARLVQARCNASSPTQKFITLDAGGGVLHIYSDVDRTRCWNAWPLYDRAPPSDYGSGSGTLMFNGAVLMWDCDFTDPATQFKPTAQGSGWSLQPLFSSINCVGLNTTTVAGKTETRLVMLPCGSNVAAQTLLFTLTARRAGRCRLYLHCIE</sequence>
<dbReference type="AlphaFoldDB" id="D8U5G3"/>
<dbReference type="SUPFAM" id="SSF50370">
    <property type="entry name" value="Ricin B-like lectins"/>
    <property type="match status" value="1"/>
</dbReference>
<dbReference type="EMBL" id="GL378360">
    <property type="protein sequence ID" value="EFJ44996.1"/>
    <property type="molecule type" value="Genomic_DNA"/>
</dbReference>
<dbReference type="CDD" id="cd00161">
    <property type="entry name" value="beta-trefoil_Ricin-like"/>
    <property type="match status" value="1"/>
</dbReference>
<keyword evidence="2" id="KW-1185">Reference proteome</keyword>
<dbReference type="RefSeq" id="XP_002953967.1">
    <property type="nucleotide sequence ID" value="XM_002953921.1"/>
</dbReference>
<evidence type="ECO:0000313" key="1">
    <source>
        <dbReference type="EMBL" id="EFJ44996.1"/>
    </source>
</evidence>
<dbReference type="Gene3D" id="2.80.10.50">
    <property type="match status" value="1"/>
</dbReference>
<dbReference type="PROSITE" id="PS50231">
    <property type="entry name" value="RICIN_B_LECTIN"/>
    <property type="match status" value="1"/>
</dbReference>
<proteinExistence type="predicted"/>
<dbReference type="GeneID" id="9616978"/>
<dbReference type="OrthoDB" id="10401167at2759"/>
<dbReference type="KEGG" id="vcn:VOLCADRAFT_106159"/>
<name>D8U5G3_VOLCA</name>
<dbReference type="Proteomes" id="UP000001058">
    <property type="component" value="Unassembled WGS sequence"/>
</dbReference>
<dbReference type="InterPro" id="IPR035992">
    <property type="entry name" value="Ricin_B-like_lectins"/>
</dbReference>
<gene>
    <name evidence="1" type="ORF">VOLCADRAFT_106159</name>
</gene>
<reference evidence="1 2" key="1">
    <citation type="journal article" date="2010" name="Science">
        <title>Genomic analysis of organismal complexity in the multicellular green alga Volvox carteri.</title>
        <authorList>
            <person name="Prochnik S.E."/>
            <person name="Umen J."/>
            <person name="Nedelcu A.M."/>
            <person name="Hallmann A."/>
            <person name="Miller S.M."/>
            <person name="Nishii I."/>
            <person name="Ferris P."/>
            <person name="Kuo A."/>
            <person name="Mitros T."/>
            <person name="Fritz-Laylin L.K."/>
            <person name="Hellsten U."/>
            <person name="Chapman J."/>
            <person name="Simakov O."/>
            <person name="Rensing S.A."/>
            <person name="Terry A."/>
            <person name="Pangilinan J."/>
            <person name="Kapitonov V."/>
            <person name="Jurka J."/>
            <person name="Salamov A."/>
            <person name="Shapiro H."/>
            <person name="Schmutz J."/>
            <person name="Grimwood J."/>
            <person name="Lindquist E."/>
            <person name="Lucas S."/>
            <person name="Grigoriev I.V."/>
            <person name="Schmitt R."/>
            <person name="Kirk D."/>
            <person name="Rokhsar D.S."/>
        </authorList>
    </citation>
    <scope>NUCLEOTIDE SEQUENCE [LARGE SCALE GENOMIC DNA]</scope>
    <source>
        <strain evidence="2">f. Nagariensis / Eve</strain>
    </source>
</reference>
<organism evidence="2">
    <name type="scientific">Volvox carteri f. nagariensis</name>
    <dbReference type="NCBI Taxonomy" id="3068"/>
    <lineage>
        <taxon>Eukaryota</taxon>
        <taxon>Viridiplantae</taxon>
        <taxon>Chlorophyta</taxon>
        <taxon>core chlorophytes</taxon>
        <taxon>Chlorophyceae</taxon>
        <taxon>CS clade</taxon>
        <taxon>Chlamydomonadales</taxon>
        <taxon>Volvocaceae</taxon>
        <taxon>Volvox</taxon>
    </lineage>
</organism>
<dbReference type="InParanoid" id="D8U5G3"/>
<accession>D8U5G3</accession>